<dbReference type="InterPro" id="IPR004358">
    <property type="entry name" value="Sig_transdc_His_kin-like_C"/>
</dbReference>
<dbReference type="GO" id="GO:0000155">
    <property type="term" value="F:phosphorelay sensor kinase activity"/>
    <property type="evidence" value="ECO:0007669"/>
    <property type="project" value="InterPro"/>
</dbReference>
<dbReference type="EMBL" id="CP014673">
    <property type="protein sequence ID" value="ANX00222.1"/>
    <property type="molecule type" value="Genomic_DNA"/>
</dbReference>
<organism evidence="5 6">
    <name type="scientific">Thermoclostridium stercorarium subsp. leptospartum DSM 9219</name>
    <dbReference type="NCBI Taxonomy" id="1346611"/>
    <lineage>
        <taxon>Bacteria</taxon>
        <taxon>Bacillati</taxon>
        <taxon>Bacillota</taxon>
        <taxon>Clostridia</taxon>
        <taxon>Eubacteriales</taxon>
        <taxon>Oscillospiraceae</taxon>
        <taxon>Thermoclostridium</taxon>
    </lineage>
</organism>
<dbReference type="Pfam" id="PF06580">
    <property type="entry name" value="His_kinase"/>
    <property type="match status" value="1"/>
</dbReference>
<evidence type="ECO:0000313" key="5">
    <source>
        <dbReference type="EMBL" id="ANX00222.1"/>
    </source>
</evidence>
<dbReference type="SUPFAM" id="SSF55874">
    <property type="entry name" value="ATPase domain of HSP90 chaperone/DNA topoisomerase II/histidine kinase"/>
    <property type="match status" value="1"/>
</dbReference>
<proteinExistence type="predicted"/>
<comment type="catalytic activity">
    <reaction evidence="1">
        <text>ATP + protein L-histidine = ADP + protein N-phospho-L-histidine.</text>
        <dbReference type="EC" id="2.7.13.3"/>
    </reaction>
</comment>
<evidence type="ECO:0000259" key="4">
    <source>
        <dbReference type="SMART" id="SM00387"/>
    </source>
</evidence>
<evidence type="ECO:0000256" key="1">
    <source>
        <dbReference type="ARBA" id="ARBA00000085"/>
    </source>
</evidence>
<dbReference type="PANTHER" id="PTHR34220">
    <property type="entry name" value="SENSOR HISTIDINE KINASE YPDA"/>
    <property type="match status" value="1"/>
</dbReference>
<gene>
    <name evidence="5" type="ORF">CSTERLE_00745</name>
</gene>
<dbReference type="AlphaFoldDB" id="A0A1B1YHL7"/>
<name>A0A1B1YHL7_THEST</name>
<dbReference type="PRINTS" id="PR00344">
    <property type="entry name" value="BCTRLSENSOR"/>
</dbReference>
<evidence type="ECO:0000313" key="6">
    <source>
        <dbReference type="Proteomes" id="UP000092931"/>
    </source>
</evidence>
<sequence length="161" mass="18588">MFRATLDLQDNISLREELNILENYITIQKLRFEERLDFRMEVDEEYLDLTIPKLTLQPIVENSINYCLEKFEGICQIRVSGCKRDGCAEISVKDNGPGMDREFVNKLLSGESKPIRRGIGLKNIDERLRLFYGENYGLIIESERGKGTTVIIRIPAENKSV</sequence>
<dbReference type="InterPro" id="IPR010559">
    <property type="entry name" value="Sig_transdc_His_kin_internal"/>
</dbReference>
<accession>A0A1B1YHL7</accession>
<dbReference type="InterPro" id="IPR036890">
    <property type="entry name" value="HATPase_C_sf"/>
</dbReference>
<evidence type="ECO:0000256" key="2">
    <source>
        <dbReference type="ARBA" id="ARBA00012438"/>
    </source>
</evidence>
<dbReference type="Pfam" id="PF02518">
    <property type="entry name" value="HATPase_c"/>
    <property type="match status" value="1"/>
</dbReference>
<dbReference type="InterPro" id="IPR050640">
    <property type="entry name" value="Bact_2-comp_sensor_kinase"/>
</dbReference>
<keyword evidence="3" id="KW-0902">Two-component regulatory system</keyword>
<dbReference type="Proteomes" id="UP000092931">
    <property type="component" value="Chromosome"/>
</dbReference>
<dbReference type="PANTHER" id="PTHR34220:SF7">
    <property type="entry name" value="SENSOR HISTIDINE KINASE YPDA"/>
    <property type="match status" value="1"/>
</dbReference>
<dbReference type="EC" id="2.7.13.3" evidence="2"/>
<dbReference type="Gene3D" id="3.30.565.10">
    <property type="entry name" value="Histidine kinase-like ATPase, C-terminal domain"/>
    <property type="match status" value="1"/>
</dbReference>
<dbReference type="InterPro" id="IPR003594">
    <property type="entry name" value="HATPase_dom"/>
</dbReference>
<evidence type="ECO:0000256" key="3">
    <source>
        <dbReference type="ARBA" id="ARBA00023012"/>
    </source>
</evidence>
<dbReference type="SMART" id="SM00387">
    <property type="entry name" value="HATPase_c"/>
    <property type="match status" value="1"/>
</dbReference>
<protein>
    <recommendedName>
        <fullName evidence="2">histidine kinase</fullName>
        <ecNumber evidence="2">2.7.13.3</ecNumber>
    </recommendedName>
</protein>
<feature type="domain" description="Histidine kinase/HSP90-like ATPase" evidence="4">
    <location>
        <begin position="47"/>
        <end position="158"/>
    </location>
</feature>
<reference evidence="5 6" key="1">
    <citation type="submission" date="2016-02" db="EMBL/GenBank/DDBJ databases">
        <title>Comparison of Clostridium stercorarium subspecies using comparative genomics and transcriptomics.</title>
        <authorList>
            <person name="Schellenberg J."/>
            <person name="Thallinger G."/>
            <person name="Levin D.B."/>
            <person name="Zhang X."/>
            <person name="Alvare G."/>
            <person name="Fristensky B."/>
            <person name="Sparling R."/>
        </authorList>
    </citation>
    <scope>NUCLEOTIDE SEQUENCE [LARGE SCALE GENOMIC DNA]</scope>
    <source>
        <strain evidence="5 6">DSM 9219</strain>
    </source>
</reference>
<dbReference type="GO" id="GO:0016020">
    <property type="term" value="C:membrane"/>
    <property type="evidence" value="ECO:0007669"/>
    <property type="project" value="InterPro"/>
</dbReference>